<evidence type="ECO:0000313" key="6">
    <source>
        <dbReference type="EMBL" id="TLG76706.1"/>
    </source>
</evidence>
<keyword evidence="3" id="KW-0547">Nucleotide-binding</keyword>
<keyword evidence="2" id="KW-0813">Transport</keyword>
<evidence type="ECO:0000259" key="5">
    <source>
        <dbReference type="PROSITE" id="PS50893"/>
    </source>
</evidence>
<sequence>MFEFKHVSFTYEKTKVLNDISFSIDNGTFAVIVGANGSGKSTILKCLLNLLPAESGEILIQGTPINQFNDWDHIGYVGQNSHQFNASVPVSVEEVVQMGQVKKIPTKTVEYWLDYVGMLPFKKSRITDLSGGQQQKVFIARALVANPKALVLDEPTVGLDAKSTHEFYNLLGDLNQKEQKTIVVVSHDVHIMDRHVTEVIEVRDGICFAGSREAYQEHHIEFCEVCGDEV</sequence>
<dbReference type="InterPro" id="IPR050153">
    <property type="entry name" value="Metal_Ion_Import_ABC"/>
</dbReference>
<organism evidence="6 7">
    <name type="scientific">Culicoidibacter larvae</name>
    <dbReference type="NCBI Taxonomy" id="2579976"/>
    <lineage>
        <taxon>Bacteria</taxon>
        <taxon>Bacillati</taxon>
        <taxon>Bacillota</taxon>
        <taxon>Culicoidibacteria</taxon>
        <taxon>Culicoidibacterales</taxon>
        <taxon>Culicoidibacteraceae</taxon>
        <taxon>Culicoidibacter</taxon>
    </lineage>
</organism>
<protein>
    <submittedName>
        <fullName evidence="6">Metal ABC transporter ATP-binding protein</fullName>
    </submittedName>
</protein>
<dbReference type="GO" id="GO:0005524">
    <property type="term" value="F:ATP binding"/>
    <property type="evidence" value="ECO:0007669"/>
    <property type="project" value="UniProtKB-KW"/>
</dbReference>
<dbReference type="PROSITE" id="PS50893">
    <property type="entry name" value="ABC_TRANSPORTER_2"/>
    <property type="match status" value="1"/>
</dbReference>
<dbReference type="SMART" id="SM00382">
    <property type="entry name" value="AAA"/>
    <property type="match status" value="1"/>
</dbReference>
<gene>
    <name evidence="6" type="ORF">FEZ08_03570</name>
</gene>
<proteinExistence type="inferred from homology"/>
<feature type="domain" description="ABC transporter" evidence="5">
    <location>
        <begin position="2"/>
        <end position="229"/>
    </location>
</feature>
<dbReference type="Pfam" id="PF00005">
    <property type="entry name" value="ABC_tran"/>
    <property type="match status" value="1"/>
</dbReference>
<dbReference type="InterPro" id="IPR003439">
    <property type="entry name" value="ABC_transporter-like_ATP-bd"/>
</dbReference>
<dbReference type="EMBL" id="VBWP01000002">
    <property type="protein sequence ID" value="TLG76706.1"/>
    <property type="molecule type" value="Genomic_DNA"/>
</dbReference>
<name>A0A5R8QG18_9FIRM</name>
<dbReference type="FunCoup" id="A0A5R8QG18">
    <property type="interactions" value="83"/>
</dbReference>
<reference evidence="6 7" key="1">
    <citation type="submission" date="2019-05" db="EMBL/GenBank/DDBJ databases">
        <title>Culicoidintestinum kansasii gen. nov., sp. nov. from the gastrointestinal tract of the biting midge, Culicoides sonorensis.</title>
        <authorList>
            <person name="Neupane S."/>
            <person name="Ghosh A."/>
            <person name="Gunther S."/>
            <person name="Martin K."/>
            <person name="Zurek L."/>
        </authorList>
    </citation>
    <scope>NUCLEOTIDE SEQUENCE [LARGE SCALE GENOMIC DNA]</scope>
    <source>
        <strain evidence="6 7">CS-1</strain>
    </source>
</reference>
<dbReference type="AlphaFoldDB" id="A0A5R8QG18"/>
<accession>A0A5R8QG18</accession>
<comment type="similarity">
    <text evidence="1">Belongs to the ABC transporter superfamily.</text>
</comment>
<dbReference type="InterPro" id="IPR027417">
    <property type="entry name" value="P-loop_NTPase"/>
</dbReference>
<evidence type="ECO:0000256" key="2">
    <source>
        <dbReference type="ARBA" id="ARBA00022448"/>
    </source>
</evidence>
<dbReference type="OrthoDB" id="9806726at2"/>
<dbReference type="Proteomes" id="UP000306912">
    <property type="component" value="Unassembled WGS sequence"/>
</dbReference>
<dbReference type="InterPro" id="IPR003593">
    <property type="entry name" value="AAA+_ATPase"/>
</dbReference>
<evidence type="ECO:0000313" key="7">
    <source>
        <dbReference type="Proteomes" id="UP000306912"/>
    </source>
</evidence>
<dbReference type="PANTHER" id="PTHR42734">
    <property type="entry name" value="METAL TRANSPORT SYSTEM ATP-BINDING PROTEIN TM_0124-RELATED"/>
    <property type="match status" value="1"/>
</dbReference>
<comment type="caution">
    <text evidence="6">The sequence shown here is derived from an EMBL/GenBank/DDBJ whole genome shotgun (WGS) entry which is preliminary data.</text>
</comment>
<evidence type="ECO:0000256" key="1">
    <source>
        <dbReference type="ARBA" id="ARBA00005417"/>
    </source>
</evidence>
<dbReference type="PROSITE" id="PS00211">
    <property type="entry name" value="ABC_TRANSPORTER_1"/>
    <property type="match status" value="1"/>
</dbReference>
<dbReference type="InterPro" id="IPR017871">
    <property type="entry name" value="ABC_transporter-like_CS"/>
</dbReference>
<evidence type="ECO:0000256" key="4">
    <source>
        <dbReference type="ARBA" id="ARBA00022840"/>
    </source>
</evidence>
<keyword evidence="7" id="KW-1185">Reference proteome</keyword>
<evidence type="ECO:0000256" key="3">
    <source>
        <dbReference type="ARBA" id="ARBA00022741"/>
    </source>
</evidence>
<keyword evidence="4 6" id="KW-0067">ATP-binding</keyword>
<dbReference type="SUPFAM" id="SSF52540">
    <property type="entry name" value="P-loop containing nucleoside triphosphate hydrolases"/>
    <property type="match status" value="1"/>
</dbReference>
<dbReference type="GO" id="GO:0016887">
    <property type="term" value="F:ATP hydrolysis activity"/>
    <property type="evidence" value="ECO:0007669"/>
    <property type="project" value="InterPro"/>
</dbReference>
<dbReference type="Gene3D" id="3.40.50.300">
    <property type="entry name" value="P-loop containing nucleotide triphosphate hydrolases"/>
    <property type="match status" value="1"/>
</dbReference>
<dbReference type="PANTHER" id="PTHR42734:SF17">
    <property type="entry name" value="METAL TRANSPORT SYSTEM ATP-BINDING PROTEIN TM_0124-RELATED"/>
    <property type="match status" value="1"/>
</dbReference>
<dbReference type="RefSeq" id="WP_138190343.1">
    <property type="nucleotide sequence ID" value="NZ_VBWP01000002.1"/>
</dbReference>
<dbReference type="InParanoid" id="A0A5R8QG18"/>